<organism evidence="2 3">
    <name type="scientific">Sphingomonas immobilis</name>
    <dbReference type="NCBI Taxonomy" id="3063997"/>
    <lineage>
        <taxon>Bacteria</taxon>
        <taxon>Pseudomonadati</taxon>
        <taxon>Pseudomonadota</taxon>
        <taxon>Alphaproteobacteria</taxon>
        <taxon>Sphingomonadales</taxon>
        <taxon>Sphingomonadaceae</taxon>
        <taxon>Sphingomonas</taxon>
    </lineage>
</organism>
<reference evidence="2" key="1">
    <citation type="submission" date="2023-07" db="EMBL/GenBank/DDBJ databases">
        <authorList>
            <person name="Kim M.K."/>
        </authorList>
    </citation>
    <scope>NUCLEOTIDE SEQUENCE</scope>
    <source>
        <strain evidence="2">CA1-15</strain>
    </source>
</reference>
<accession>A0ABT9A581</accession>
<sequence>MDQISNGPNEGTDAEGYGPERMKPRDSLFLMSILNVIGSTRETALPVRVRNLAPGGLMAEYPRGLDEGTAVEFDLRGVGWVNGTVAWSSEGRIGVSFERPIDPLAARKPVGGAKSK</sequence>
<dbReference type="SUPFAM" id="SSF141371">
    <property type="entry name" value="PilZ domain-like"/>
    <property type="match status" value="1"/>
</dbReference>
<name>A0ABT9A581_9SPHN</name>
<comment type="caution">
    <text evidence="2">The sequence shown here is derived from an EMBL/GenBank/DDBJ whole genome shotgun (WGS) entry which is preliminary data.</text>
</comment>
<keyword evidence="3" id="KW-1185">Reference proteome</keyword>
<feature type="region of interest" description="Disordered" evidence="1">
    <location>
        <begin position="1"/>
        <end position="22"/>
    </location>
</feature>
<gene>
    <name evidence="2" type="ORF">Q5H94_18800</name>
</gene>
<proteinExistence type="predicted"/>
<protein>
    <submittedName>
        <fullName evidence="2">PilZ domain-containing protein</fullName>
    </submittedName>
</protein>
<evidence type="ECO:0000313" key="2">
    <source>
        <dbReference type="EMBL" id="MDO7844385.1"/>
    </source>
</evidence>
<dbReference type="RefSeq" id="WP_304562782.1">
    <property type="nucleotide sequence ID" value="NZ_JAUQSZ010000015.1"/>
</dbReference>
<dbReference type="Proteomes" id="UP001176468">
    <property type="component" value="Unassembled WGS sequence"/>
</dbReference>
<evidence type="ECO:0000256" key="1">
    <source>
        <dbReference type="SAM" id="MobiDB-lite"/>
    </source>
</evidence>
<dbReference type="EMBL" id="JAUQSZ010000015">
    <property type="protein sequence ID" value="MDO7844385.1"/>
    <property type="molecule type" value="Genomic_DNA"/>
</dbReference>
<evidence type="ECO:0000313" key="3">
    <source>
        <dbReference type="Proteomes" id="UP001176468"/>
    </source>
</evidence>